<dbReference type="InterPro" id="IPR016667">
    <property type="entry name" value="Caps_polysacc_synth_CpsB/CapC"/>
</dbReference>
<dbReference type="RefSeq" id="WP_262566432.1">
    <property type="nucleotide sequence ID" value="NZ_JAPFCC010000001.1"/>
</dbReference>
<evidence type="ECO:0000256" key="3">
    <source>
        <dbReference type="ARBA" id="ARBA00022801"/>
    </source>
</evidence>
<evidence type="ECO:0000313" key="5">
    <source>
        <dbReference type="EMBL" id="MCW7551373.1"/>
    </source>
</evidence>
<evidence type="ECO:0000256" key="1">
    <source>
        <dbReference type="ARBA" id="ARBA00005750"/>
    </source>
</evidence>
<accession>A0ABT3MPS1</accession>
<dbReference type="PIRSF" id="PIRSF016557">
    <property type="entry name" value="Caps_synth_CpsB"/>
    <property type="match status" value="1"/>
</dbReference>
<gene>
    <name evidence="5" type="ORF">NX722_01685</name>
</gene>
<dbReference type="EMBL" id="JAPFCC010000001">
    <property type="protein sequence ID" value="MCW7551373.1"/>
    <property type="molecule type" value="Genomic_DNA"/>
</dbReference>
<proteinExistence type="inferred from homology"/>
<name>A0ABT3MPS1_9GAMM</name>
<keyword evidence="6" id="KW-1185">Reference proteome</keyword>
<sequence length="242" mass="27151">MIDIHNHILPGLDDGAKTIEDALLLLHLAVEDSVTHLVCTPHIHPGRYNNTLSVISKAFGEFCRLPEVKRLPIKLAMAAEVRLSDEILLLHRQNQLPYIGEWRGSKVLLLELPHDRLPMGLISLMNWMKQQGITPLIAHPERNRELMRRPEMAIQLSEQGALFQATAASTTGQFGDNAKTLSHWLLERNLVDFVASDAHHPVNRPSSMMNAYEVLSTTYGHSVAETLCRENPALLTHTLFNG</sequence>
<dbReference type="PANTHER" id="PTHR39181:SF1">
    <property type="entry name" value="TYROSINE-PROTEIN PHOSPHATASE YWQE"/>
    <property type="match status" value="1"/>
</dbReference>
<organism evidence="5 6">
    <name type="scientific">Endozoicomonas gorgoniicola</name>
    <dbReference type="NCBI Taxonomy" id="1234144"/>
    <lineage>
        <taxon>Bacteria</taxon>
        <taxon>Pseudomonadati</taxon>
        <taxon>Pseudomonadota</taxon>
        <taxon>Gammaproteobacteria</taxon>
        <taxon>Oceanospirillales</taxon>
        <taxon>Endozoicomonadaceae</taxon>
        <taxon>Endozoicomonas</taxon>
    </lineage>
</organism>
<dbReference type="Pfam" id="PF19567">
    <property type="entry name" value="CpsB_CapC"/>
    <property type="match status" value="1"/>
</dbReference>
<protein>
    <recommendedName>
        <fullName evidence="2">protein-tyrosine-phosphatase</fullName>
        <ecNumber evidence="2">3.1.3.48</ecNumber>
    </recommendedName>
</protein>
<keyword evidence="3" id="KW-0378">Hydrolase</keyword>
<evidence type="ECO:0000313" key="6">
    <source>
        <dbReference type="Proteomes" id="UP001209854"/>
    </source>
</evidence>
<dbReference type="SUPFAM" id="SSF89550">
    <property type="entry name" value="PHP domain-like"/>
    <property type="match status" value="1"/>
</dbReference>
<dbReference type="Proteomes" id="UP001209854">
    <property type="component" value="Unassembled WGS sequence"/>
</dbReference>
<comment type="caution">
    <text evidence="5">The sequence shown here is derived from an EMBL/GenBank/DDBJ whole genome shotgun (WGS) entry which is preliminary data.</text>
</comment>
<comment type="catalytic activity">
    <reaction evidence="4">
        <text>O-phospho-L-tyrosyl-[protein] + H2O = L-tyrosyl-[protein] + phosphate</text>
        <dbReference type="Rhea" id="RHEA:10684"/>
        <dbReference type="Rhea" id="RHEA-COMP:10136"/>
        <dbReference type="Rhea" id="RHEA-COMP:20101"/>
        <dbReference type="ChEBI" id="CHEBI:15377"/>
        <dbReference type="ChEBI" id="CHEBI:43474"/>
        <dbReference type="ChEBI" id="CHEBI:46858"/>
        <dbReference type="ChEBI" id="CHEBI:61978"/>
        <dbReference type="EC" id="3.1.3.48"/>
    </reaction>
</comment>
<dbReference type="Gene3D" id="3.20.20.140">
    <property type="entry name" value="Metal-dependent hydrolases"/>
    <property type="match status" value="1"/>
</dbReference>
<evidence type="ECO:0000256" key="2">
    <source>
        <dbReference type="ARBA" id="ARBA00013064"/>
    </source>
</evidence>
<dbReference type="PANTHER" id="PTHR39181">
    <property type="entry name" value="TYROSINE-PROTEIN PHOSPHATASE YWQE"/>
    <property type="match status" value="1"/>
</dbReference>
<reference evidence="5 6" key="1">
    <citation type="submission" date="2022-10" db="EMBL/GenBank/DDBJ databases">
        <title>High-quality genome sequences of two octocoral-associated bacteria, Endozoicomonas euniceicola EF212 and Endozoicomonas gorgoniicola PS125.</title>
        <authorList>
            <person name="Chiou Y.-J."/>
            <person name="Chen Y.-H."/>
        </authorList>
    </citation>
    <scope>NUCLEOTIDE SEQUENCE [LARGE SCALE GENOMIC DNA]</scope>
    <source>
        <strain evidence="5 6">PS125</strain>
    </source>
</reference>
<dbReference type="EC" id="3.1.3.48" evidence="2"/>
<evidence type="ECO:0000256" key="4">
    <source>
        <dbReference type="ARBA" id="ARBA00051722"/>
    </source>
</evidence>
<comment type="similarity">
    <text evidence="1">Belongs to the metallo-dependent hydrolases superfamily. CpsB/CapC family.</text>
</comment>
<dbReference type="InterPro" id="IPR016195">
    <property type="entry name" value="Pol/histidinol_Pase-like"/>
</dbReference>